<organism evidence="8 9">
    <name type="scientific">Trichloromonas acetexigens</name>
    <dbReference type="NCBI Taxonomy" id="38815"/>
    <lineage>
        <taxon>Bacteria</taxon>
        <taxon>Pseudomonadati</taxon>
        <taxon>Thermodesulfobacteriota</taxon>
        <taxon>Desulfuromonadia</taxon>
        <taxon>Desulfuromonadales</taxon>
        <taxon>Trichloromonadaceae</taxon>
        <taxon>Trichloromonas</taxon>
    </lineage>
</organism>
<protein>
    <submittedName>
        <fullName evidence="8">GtrA family protein</fullName>
    </submittedName>
</protein>
<feature type="transmembrane region" description="Helical" evidence="6">
    <location>
        <begin position="110"/>
        <end position="127"/>
    </location>
</feature>
<name>A0A550JHN7_9BACT</name>
<reference evidence="8 9" key="1">
    <citation type="submission" date="2019-07" db="EMBL/GenBank/DDBJ databases">
        <title>Insights of Desulfuromonas acetexigens electromicrobiology.</title>
        <authorList>
            <person name="Katuri K."/>
            <person name="Sapireddy V."/>
            <person name="Shaw D.R."/>
            <person name="Saikaly P."/>
        </authorList>
    </citation>
    <scope>NUCLEOTIDE SEQUENCE [LARGE SCALE GENOMIC DNA]</scope>
    <source>
        <strain evidence="8 9">2873</strain>
    </source>
</reference>
<evidence type="ECO:0000259" key="7">
    <source>
        <dbReference type="Pfam" id="PF04138"/>
    </source>
</evidence>
<dbReference type="GO" id="GO:0005886">
    <property type="term" value="C:plasma membrane"/>
    <property type="evidence" value="ECO:0007669"/>
    <property type="project" value="TreeGrafter"/>
</dbReference>
<dbReference type="Pfam" id="PF04138">
    <property type="entry name" value="GtrA_DPMS_TM"/>
    <property type="match status" value="1"/>
</dbReference>
<dbReference type="RefSeq" id="WP_092056955.1">
    <property type="nucleotide sequence ID" value="NZ_FOJJ01000023.1"/>
</dbReference>
<evidence type="ECO:0000313" key="8">
    <source>
        <dbReference type="EMBL" id="TRO82714.1"/>
    </source>
</evidence>
<evidence type="ECO:0000256" key="6">
    <source>
        <dbReference type="SAM" id="Phobius"/>
    </source>
</evidence>
<comment type="similarity">
    <text evidence="2">Belongs to the GtrA family.</text>
</comment>
<comment type="caution">
    <text evidence="8">The sequence shown here is derived from an EMBL/GenBank/DDBJ whole genome shotgun (WGS) entry which is preliminary data.</text>
</comment>
<gene>
    <name evidence="8" type="ORF">FL622_05920</name>
</gene>
<keyword evidence="9" id="KW-1185">Reference proteome</keyword>
<evidence type="ECO:0000256" key="3">
    <source>
        <dbReference type="ARBA" id="ARBA00022692"/>
    </source>
</evidence>
<evidence type="ECO:0000313" key="9">
    <source>
        <dbReference type="Proteomes" id="UP000317155"/>
    </source>
</evidence>
<evidence type="ECO:0000256" key="5">
    <source>
        <dbReference type="ARBA" id="ARBA00023136"/>
    </source>
</evidence>
<evidence type="ECO:0000256" key="4">
    <source>
        <dbReference type="ARBA" id="ARBA00022989"/>
    </source>
</evidence>
<dbReference type="PANTHER" id="PTHR38459">
    <property type="entry name" value="PROPHAGE BACTOPRENOL-LINKED GLUCOSE TRANSLOCASE HOMOLOG"/>
    <property type="match status" value="1"/>
</dbReference>
<feature type="transmembrane region" description="Helical" evidence="6">
    <location>
        <begin position="37"/>
        <end position="60"/>
    </location>
</feature>
<sequence>MIQQFMSRQFFAFLITGGVAAIVNFGSRILYNFWIDFPLAIIFAYISGMVTAFVLAKIFVFRASQQALHRSAVFFIIVNLFAVLQTWLISMGMAYYALPSLGVTAYVREIAHACGVVVPVFTSYIGHKRWSFR</sequence>
<evidence type="ECO:0000256" key="2">
    <source>
        <dbReference type="ARBA" id="ARBA00009399"/>
    </source>
</evidence>
<dbReference type="InterPro" id="IPR051401">
    <property type="entry name" value="GtrA_CellWall_Glycosyl"/>
</dbReference>
<proteinExistence type="inferred from homology"/>
<feature type="domain" description="GtrA/DPMS transmembrane" evidence="7">
    <location>
        <begin position="13"/>
        <end position="132"/>
    </location>
</feature>
<dbReference type="AlphaFoldDB" id="A0A550JHN7"/>
<dbReference type="Proteomes" id="UP000317155">
    <property type="component" value="Unassembled WGS sequence"/>
</dbReference>
<dbReference type="PANTHER" id="PTHR38459:SF1">
    <property type="entry name" value="PROPHAGE BACTOPRENOL-LINKED GLUCOSE TRANSLOCASE HOMOLOG"/>
    <property type="match status" value="1"/>
</dbReference>
<evidence type="ECO:0000256" key="1">
    <source>
        <dbReference type="ARBA" id="ARBA00004141"/>
    </source>
</evidence>
<comment type="subcellular location">
    <subcellularLocation>
        <location evidence="1">Membrane</location>
        <topology evidence="1">Multi-pass membrane protein</topology>
    </subcellularLocation>
</comment>
<dbReference type="InterPro" id="IPR007267">
    <property type="entry name" value="GtrA_DPMS_TM"/>
</dbReference>
<dbReference type="OrthoDB" id="7060875at2"/>
<feature type="transmembrane region" description="Helical" evidence="6">
    <location>
        <begin position="72"/>
        <end position="98"/>
    </location>
</feature>
<keyword evidence="4 6" id="KW-1133">Transmembrane helix</keyword>
<feature type="transmembrane region" description="Helical" evidence="6">
    <location>
        <begin position="12"/>
        <end position="31"/>
    </location>
</feature>
<dbReference type="GO" id="GO:0000271">
    <property type="term" value="P:polysaccharide biosynthetic process"/>
    <property type="evidence" value="ECO:0007669"/>
    <property type="project" value="InterPro"/>
</dbReference>
<accession>A0A550JHN7</accession>
<keyword evidence="5 6" id="KW-0472">Membrane</keyword>
<keyword evidence="3 6" id="KW-0812">Transmembrane</keyword>
<dbReference type="EMBL" id="VJVV01000003">
    <property type="protein sequence ID" value="TRO82714.1"/>
    <property type="molecule type" value="Genomic_DNA"/>
</dbReference>